<accession>A0A286UIL1</accession>
<dbReference type="STRING" id="2282107.A0A286UIL1"/>
<dbReference type="Gene3D" id="1.10.3520.10">
    <property type="entry name" value="Glycolipid transfer protein"/>
    <property type="match status" value="1"/>
</dbReference>
<name>A0A286UIL1_9AGAM</name>
<dbReference type="PANTHER" id="PTHR10219:SF25">
    <property type="entry name" value="PLECKSTRIN HOMOLOGY DOMAIN-CONTAINING FAMILY A MEMBER 8"/>
    <property type="match status" value="1"/>
</dbReference>
<evidence type="ECO:0000259" key="2">
    <source>
        <dbReference type="Pfam" id="PF08718"/>
    </source>
</evidence>
<reference evidence="3 4" key="1">
    <citation type="journal article" date="2017" name="Mol. Ecol.">
        <title>Comparative and population genomic landscape of Phellinus noxius: A hypervariable fungus causing root rot in trees.</title>
        <authorList>
            <person name="Chung C.L."/>
            <person name="Lee T.J."/>
            <person name="Akiba M."/>
            <person name="Lee H.H."/>
            <person name="Kuo T.H."/>
            <person name="Liu D."/>
            <person name="Ke H.M."/>
            <person name="Yokoi T."/>
            <person name="Roa M.B."/>
            <person name="Lu M.J."/>
            <person name="Chang Y.Y."/>
            <person name="Ann P.J."/>
            <person name="Tsai J.N."/>
            <person name="Chen C.Y."/>
            <person name="Tzean S.S."/>
            <person name="Ota Y."/>
            <person name="Hattori T."/>
            <person name="Sahashi N."/>
            <person name="Liou R.F."/>
            <person name="Kikuchi T."/>
            <person name="Tsai I.J."/>
        </authorList>
    </citation>
    <scope>NUCLEOTIDE SEQUENCE [LARGE SCALE GENOMIC DNA]</scope>
    <source>
        <strain evidence="3 4">FFPRI411160</strain>
    </source>
</reference>
<dbReference type="PANTHER" id="PTHR10219">
    <property type="entry name" value="GLYCOLIPID TRANSFER PROTEIN-RELATED"/>
    <property type="match status" value="1"/>
</dbReference>
<evidence type="ECO:0000313" key="3">
    <source>
        <dbReference type="EMBL" id="PAV19304.1"/>
    </source>
</evidence>
<organism evidence="3 4">
    <name type="scientific">Pyrrhoderma noxium</name>
    <dbReference type="NCBI Taxonomy" id="2282107"/>
    <lineage>
        <taxon>Eukaryota</taxon>
        <taxon>Fungi</taxon>
        <taxon>Dikarya</taxon>
        <taxon>Basidiomycota</taxon>
        <taxon>Agaricomycotina</taxon>
        <taxon>Agaricomycetes</taxon>
        <taxon>Hymenochaetales</taxon>
        <taxon>Hymenochaetaceae</taxon>
        <taxon>Pyrrhoderma</taxon>
    </lineage>
</organism>
<dbReference type="GO" id="GO:1902387">
    <property type="term" value="F:ceramide 1-phosphate binding"/>
    <property type="evidence" value="ECO:0007669"/>
    <property type="project" value="TreeGrafter"/>
</dbReference>
<evidence type="ECO:0000256" key="1">
    <source>
        <dbReference type="ARBA" id="ARBA00022448"/>
    </source>
</evidence>
<dbReference type="AlphaFoldDB" id="A0A286UIL1"/>
<dbReference type="InParanoid" id="A0A286UIL1"/>
<comment type="caution">
    <text evidence="3">The sequence shown here is derived from an EMBL/GenBank/DDBJ whole genome shotgun (WGS) entry which is preliminary data.</text>
</comment>
<dbReference type="Pfam" id="PF08718">
    <property type="entry name" value="GLTP"/>
    <property type="match status" value="1"/>
</dbReference>
<feature type="domain" description="Glycolipid transfer protein" evidence="2">
    <location>
        <begin position="21"/>
        <end position="161"/>
    </location>
</feature>
<dbReference type="GO" id="GO:1902388">
    <property type="term" value="F:ceramide 1-phosphate transfer activity"/>
    <property type="evidence" value="ECO:0007669"/>
    <property type="project" value="TreeGrafter"/>
</dbReference>
<proteinExistence type="predicted"/>
<evidence type="ECO:0000313" key="4">
    <source>
        <dbReference type="Proteomes" id="UP000217199"/>
    </source>
</evidence>
<dbReference type="Proteomes" id="UP000217199">
    <property type="component" value="Unassembled WGS sequence"/>
</dbReference>
<dbReference type="InterPro" id="IPR014830">
    <property type="entry name" value="Glycolipid_transfer_prot_dom"/>
</dbReference>
<dbReference type="GO" id="GO:0016020">
    <property type="term" value="C:membrane"/>
    <property type="evidence" value="ECO:0007669"/>
    <property type="project" value="TreeGrafter"/>
</dbReference>
<dbReference type="FunFam" id="1.10.3520.10:FF:000001">
    <property type="entry name" value="Pleckstrin domain-containing family A member 8"/>
    <property type="match status" value="1"/>
</dbReference>
<dbReference type="EMBL" id="NBII01000004">
    <property type="protein sequence ID" value="PAV19304.1"/>
    <property type="molecule type" value="Genomic_DNA"/>
</dbReference>
<keyword evidence="1" id="KW-0813">Transport</keyword>
<dbReference type="OrthoDB" id="205255at2759"/>
<dbReference type="InterPro" id="IPR036497">
    <property type="entry name" value="GLTP_sf"/>
</dbReference>
<gene>
    <name evidence="3" type="ORF">PNOK_0423800</name>
</gene>
<dbReference type="GO" id="GO:0005829">
    <property type="term" value="C:cytosol"/>
    <property type="evidence" value="ECO:0007669"/>
    <property type="project" value="TreeGrafter"/>
</dbReference>
<keyword evidence="4" id="KW-1185">Reference proteome</keyword>
<dbReference type="SUPFAM" id="SSF110004">
    <property type="entry name" value="Glycolipid transfer protein, GLTP"/>
    <property type="match status" value="1"/>
</dbReference>
<protein>
    <submittedName>
        <fullName evidence="3">Glycolipid transfer</fullName>
    </submittedName>
</protein>
<sequence length="199" mass="22444">MAPYFQTIKNFADIPCNDKGIPTVEFLEASDGLVSMFDLLGVGVFSFVQADIKSNIHGVRTTYTSNPEECRTLEKLVHSEVDDAHKHGTGCLRRLLRGLLFTLRALQNVRSSPQTEDRLQPSFQKAYDAVLKRHHNFAIRTVVQVALRACPKRKEFYDRIAQGGAQDKLDSELARWLGGLEMILLRMMDFYAMGGHGDI</sequence>